<proteinExistence type="predicted"/>
<feature type="compositionally biased region" description="Basic and acidic residues" evidence="1">
    <location>
        <begin position="225"/>
        <end position="235"/>
    </location>
</feature>
<dbReference type="EMBL" id="JARKIK010000015">
    <property type="protein sequence ID" value="KAK8747388.1"/>
    <property type="molecule type" value="Genomic_DNA"/>
</dbReference>
<evidence type="ECO:0000313" key="3">
    <source>
        <dbReference type="Proteomes" id="UP001445076"/>
    </source>
</evidence>
<feature type="non-terminal residue" evidence="2">
    <location>
        <position position="1"/>
    </location>
</feature>
<evidence type="ECO:0000313" key="2">
    <source>
        <dbReference type="EMBL" id="KAK8747388.1"/>
    </source>
</evidence>
<feature type="region of interest" description="Disordered" evidence="1">
    <location>
        <begin position="201"/>
        <end position="255"/>
    </location>
</feature>
<protein>
    <submittedName>
        <fullName evidence="2">Uncharacterized protein</fullName>
    </submittedName>
</protein>
<keyword evidence="3" id="KW-1185">Reference proteome</keyword>
<accession>A0AAW0XS61</accession>
<feature type="compositionally biased region" description="Basic and acidic residues" evidence="1">
    <location>
        <begin position="246"/>
        <end position="255"/>
    </location>
</feature>
<feature type="compositionally biased region" description="Acidic residues" evidence="1">
    <location>
        <begin position="204"/>
        <end position="224"/>
    </location>
</feature>
<dbReference type="Proteomes" id="UP001445076">
    <property type="component" value="Unassembled WGS sequence"/>
</dbReference>
<evidence type="ECO:0000256" key="1">
    <source>
        <dbReference type="SAM" id="MobiDB-lite"/>
    </source>
</evidence>
<name>A0AAW0XS61_CHEQU</name>
<feature type="region of interest" description="Disordered" evidence="1">
    <location>
        <begin position="271"/>
        <end position="295"/>
    </location>
</feature>
<feature type="compositionally biased region" description="Basic residues" evidence="1">
    <location>
        <begin position="236"/>
        <end position="245"/>
    </location>
</feature>
<reference evidence="2 3" key="1">
    <citation type="journal article" date="2024" name="BMC Genomics">
        <title>Genome assembly of redclaw crayfish (Cherax quadricarinatus) provides insights into its immune adaptation and hypoxia tolerance.</title>
        <authorList>
            <person name="Liu Z."/>
            <person name="Zheng J."/>
            <person name="Li H."/>
            <person name="Fang K."/>
            <person name="Wang S."/>
            <person name="He J."/>
            <person name="Zhou D."/>
            <person name="Weng S."/>
            <person name="Chi M."/>
            <person name="Gu Z."/>
            <person name="He J."/>
            <person name="Li F."/>
            <person name="Wang M."/>
        </authorList>
    </citation>
    <scope>NUCLEOTIDE SEQUENCE [LARGE SCALE GENOMIC DNA]</scope>
    <source>
        <strain evidence="2">ZL_2023a</strain>
    </source>
</reference>
<sequence>DFKKKKAEMKRTRKGWKVTREGSLRLPGQFQGRVFDMGGGVGTGVGITTGVGVGSIRCGDGVTELRPSPARPYAHYTVKLLTPAGALLDNPADVRLVVYGCDLLASSCPSCAAVNSTFSCGWCLATRSCTTHAHCLGTSWIGPGRSCDSEENLKSLGEPLSEPRLGLGEVLQPLDEDEEHKLHKNDLTGFDNLESFLEGHDQSDDVDVLGDEEEEGGDEEDMGDATERRLGEEGKRNKKKKGNKIKKAEGGPGRAEDVVLVTTPADHVDTMINDSSARKPGRVGGKKRSGKRPVKGKLKVTSRGRSFLRLPQHPGLFVARDAWRLHTGRQYYIPVTKKTLINLGFVRQVTYGSLAEEKTRTVLINGAWKKAAGYFVDLFEKVDHDPVTSVITTSRSVFEQLLTQLLPEQ</sequence>
<gene>
    <name evidence="2" type="ORF">OTU49_016787</name>
</gene>
<comment type="caution">
    <text evidence="2">The sequence shown here is derived from an EMBL/GenBank/DDBJ whole genome shotgun (WGS) entry which is preliminary data.</text>
</comment>
<dbReference type="AlphaFoldDB" id="A0AAW0XS61"/>
<organism evidence="2 3">
    <name type="scientific">Cherax quadricarinatus</name>
    <name type="common">Australian red claw crayfish</name>
    <dbReference type="NCBI Taxonomy" id="27406"/>
    <lineage>
        <taxon>Eukaryota</taxon>
        <taxon>Metazoa</taxon>
        <taxon>Ecdysozoa</taxon>
        <taxon>Arthropoda</taxon>
        <taxon>Crustacea</taxon>
        <taxon>Multicrustacea</taxon>
        <taxon>Malacostraca</taxon>
        <taxon>Eumalacostraca</taxon>
        <taxon>Eucarida</taxon>
        <taxon>Decapoda</taxon>
        <taxon>Pleocyemata</taxon>
        <taxon>Astacidea</taxon>
        <taxon>Parastacoidea</taxon>
        <taxon>Parastacidae</taxon>
        <taxon>Cherax</taxon>
    </lineage>
</organism>
<feature type="compositionally biased region" description="Basic residues" evidence="1">
    <location>
        <begin position="279"/>
        <end position="295"/>
    </location>
</feature>